<accession>A0ABS0IP20</accession>
<evidence type="ECO:0000259" key="1">
    <source>
        <dbReference type="Pfam" id="PF18735"/>
    </source>
</evidence>
<dbReference type="EMBL" id="JADQDQ010000013">
    <property type="protein sequence ID" value="MBF9239525.1"/>
    <property type="molecule type" value="Genomic_DNA"/>
</dbReference>
<proteinExistence type="predicted"/>
<evidence type="ECO:0000313" key="2">
    <source>
        <dbReference type="EMBL" id="MBF9239525.1"/>
    </source>
</evidence>
<reference evidence="2 3" key="1">
    <citation type="submission" date="2020-11" db="EMBL/GenBank/DDBJ databases">
        <authorList>
            <person name="Kim M.K."/>
        </authorList>
    </citation>
    <scope>NUCLEOTIDE SEQUENCE [LARGE SCALE GENOMIC DNA]</scope>
    <source>
        <strain evidence="2 3">BT683</strain>
    </source>
</reference>
<evidence type="ECO:0000313" key="3">
    <source>
        <dbReference type="Proteomes" id="UP000597617"/>
    </source>
</evidence>
<sequence>MLSVGLENLRKNITQLQLIAQVNENIRKHFAEDGDLTQSAIKIGASNYLAAQNILPSQLRWRINDYSAFVTQLYALYETFVFDLIRQWLGSLQRIFPDWNDLPPKVGANYRYGIGGLLQRFGGARTEHLTELSLIEGLYAGLSGNGKYSFISEAFSDGLPNLRHNELISLFAKVGLAEVAPWLNDSSSQLGLMCSAESYSVEGQIKNFISYRNDCAHGPIGVDDLLGMSELLALGDFIFLLCETLVQFVQWNICEQDKSQTFCVHLGNVTEYFKQANALILTTNSNEIKVGEWVAVKSSLRCNYAHVTSLRVNNVTVQTVNPKSGDEVGVMLSNGAKIGAEIFKFNI</sequence>
<dbReference type="RefSeq" id="WP_196283876.1">
    <property type="nucleotide sequence ID" value="NZ_JADQDQ010000013.1"/>
</dbReference>
<organism evidence="2 3">
    <name type="scientific">Hymenobacter jeongseonensis</name>
    <dbReference type="NCBI Taxonomy" id="2791027"/>
    <lineage>
        <taxon>Bacteria</taxon>
        <taxon>Pseudomonadati</taxon>
        <taxon>Bacteroidota</taxon>
        <taxon>Cytophagia</taxon>
        <taxon>Cytophagales</taxon>
        <taxon>Hymenobacteraceae</taxon>
        <taxon>Hymenobacter</taxon>
    </lineage>
</organism>
<gene>
    <name evidence="2" type="ORF">I2I05_19180</name>
</gene>
<name>A0ABS0IP20_9BACT</name>
<dbReference type="Pfam" id="PF18735">
    <property type="entry name" value="HEPN_RiboL-PSP"/>
    <property type="match status" value="1"/>
</dbReference>
<protein>
    <recommendedName>
        <fullName evidence="1">RiboL-PSP-HEPN domain-containing protein</fullName>
    </recommendedName>
</protein>
<feature type="domain" description="RiboL-PSP-HEPN" evidence="1">
    <location>
        <begin position="66"/>
        <end position="249"/>
    </location>
</feature>
<dbReference type="InterPro" id="IPR041519">
    <property type="entry name" value="HEPN_RiboL-PSP"/>
</dbReference>
<comment type="caution">
    <text evidence="2">The sequence shown here is derived from an EMBL/GenBank/DDBJ whole genome shotgun (WGS) entry which is preliminary data.</text>
</comment>
<keyword evidence="3" id="KW-1185">Reference proteome</keyword>
<dbReference type="Proteomes" id="UP000597617">
    <property type="component" value="Unassembled WGS sequence"/>
</dbReference>